<dbReference type="RefSeq" id="XP_014471901.1">
    <property type="nucleotide sequence ID" value="XM_014616415.1"/>
</dbReference>
<dbReference type="KEGG" id="dqu:106742995"/>
<dbReference type="Proteomes" id="UP000515204">
    <property type="component" value="Unplaced"/>
</dbReference>
<accession>A0A6P3X0K2</accession>
<keyword evidence="7" id="KW-1185">Reference proteome</keyword>
<feature type="binding site" evidence="5">
    <location>
        <position position="407"/>
    </location>
    <ligand>
        <name>Fe cation</name>
        <dbReference type="ChEBI" id="CHEBI:24875"/>
        <note>catalytic</note>
    </ligand>
</feature>
<dbReference type="Pfam" id="PF03055">
    <property type="entry name" value="RPE65"/>
    <property type="match status" value="1"/>
</dbReference>
<evidence type="ECO:0000256" key="6">
    <source>
        <dbReference type="SAM" id="Phobius"/>
    </source>
</evidence>
<evidence type="ECO:0000313" key="8">
    <source>
        <dbReference type="RefSeq" id="XP_014471901.1"/>
    </source>
</evidence>
<gene>
    <name evidence="8" type="primary">LOC106742995</name>
</gene>
<evidence type="ECO:0000256" key="3">
    <source>
        <dbReference type="ARBA" id="ARBA00023002"/>
    </source>
</evidence>
<keyword evidence="6" id="KW-1133">Transmembrane helix</keyword>
<dbReference type="GO" id="GO:0010436">
    <property type="term" value="F:carotenoid dioxygenase activity"/>
    <property type="evidence" value="ECO:0007669"/>
    <property type="project" value="TreeGrafter"/>
</dbReference>
<feature type="binding site" evidence="5">
    <location>
        <position position="477"/>
    </location>
    <ligand>
        <name>Fe cation</name>
        <dbReference type="ChEBI" id="CHEBI:24875"/>
        <note>catalytic</note>
    </ligand>
</feature>
<dbReference type="InterPro" id="IPR004294">
    <property type="entry name" value="Carotenoid_Oase"/>
</dbReference>
<evidence type="ECO:0000313" key="7">
    <source>
        <dbReference type="Proteomes" id="UP000515204"/>
    </source>
</evidence>
<keyword evidence="6" id="KW-0812">Transmembrane</keyword>
<feature type="transmembrane region" description="Helical" evidence="6">
    <location>
        <begin position="28"/>
        <end position="51"/>
    </location>
</feature>
<dbReference type="AlphaFoldDB" id="A0A6P3X0K2"/>
<reference evidence="8" key="1">
    <citation type="submission" date="2025-08" db="UniProtKB">
        <authorList>
            <consortium name="RefSeq"/>
        </authorList>
    </citation>
    <scope>IDENTIFICATION</scope>
</reference>
<comment type="similarity">
    <text evidence="1">Belongs to the carotenoid oxygenase family.</text>
</comment>
<feature type="binding site" evidence="5">
    <location>
        <position position="746"/>
    </location>
    <ligand>
        <name>Fe cation</name>
        <dbReference type="ChEBI" id="CHEBI:24875"/>
        <note>catalytic</note>
    </ligand>
</feature>
<comment type="cofactor">
    <cofactor evidence="5">
        <name>Fe(2+)</name>
        <dbReference type="ChEBI" id="CHEBI:29033"/>
    </cofactor>
    <text evidence="5">Binds 1 Fe(2+) ion per subunit.</text>
</comment>
<keyword evidence="3" id="KW-0560">Oxidoreductase</keyword>
<dbReference type="PANTHER" id="PTHR10543">
    <property type="entry name" value="BETA-CAROTENE DIOXYGENASE"/>
    <property type="match status" value="1"/>
</dbReference>
<dbReference type="CTD" id="41678"/>
<evidence type="ECO:0000256" key="2">
    <source>
        <dbReference type="ARBA" id="ARBA00022723"/>
    </source>
</evidence>
<name>A0A6P3X0K2_DINQU</name>
<protein>
    <submittedName>
        <fullName evidence="8">Carotenoid isomerooxygenase</fullName>
    </submittedName>
</protein>
<keyword evidence="6" id="KW-0472">Membrane</keyword>
<sequence length="753" mass="85716">MRRTDLHFRRSAFRLDGSYLDQESSVCAINAVLVVILVSVFIVSSLCRAYYSAMSEELGTLRDSQPPSSWCDIASLFPVSSGHGNAIICANAARVFIRGFDQPMKCLKRRFVTSPDESRPGKNVLDAFRDVECSGESRVKKIRRDKNENEAPVDSVSADRNANYYADCDTSVWLRSCEQEVVEPLAGELTGNIPEWLKGTLLRNGPGNLKVGEHTFQHLFDSSALVHRFAISDGKVTYQRRFVQTEVYKKNMAAQRIVVTEFGTRATPDPCQSIFHRIAAVFNPGDISDNSMISVYPFGDEYYTFTEAPMMHRIDPKTLETIGRVDVSKYVNIVNHTSHPHVMADGTVYNVGMSVTPFGPRYNVVCFYPSRVTVDEFGEEKELSMFDQATIVASVPCRWILNPSYMHTFGITENYFIIIEQPLAISMVNMMVTHFKQEPMLNIFKWHENENTLIHVISRETGETARTFVAETFFFLHVINQFETRDKDYVVLDICCYRDPKMLECMYIDSMKNMHENPDYANMFRGRPLRFVLPMRPPAADTPPERNLVTIRTVHQSLELFRNVDDKSPGHDADKLDFEFVNDSDVVVSSADDVKRKWDEHRNALRRKPAAHLFPDGRIFVKPELLCDLGCETPRVNADSHVGREYRYFYAISSDVDLDNPAKLIKVDTYLKTRKVWQEKNVFPSEPIFVADPHAKNEDDGVIVSSLVWGEENESRVGLLILDAVTFTEVARAIFDAPGPAPKCLHGWFTLDK</sequence>
<organism evidence="7 8">
    <name type="scientific">Dinoponera quadriceps</name>
    <name type="common">South American ant</name>
    <dbReference type="NCBI Taxonomy" id="609295"/>
    <lineage>
        <taxon>Eukaryota</taxon>
        <taxon>Metazoa</taxon>
        <taxon>Ecdysozoa</taxon>
        <taxon>Arthropoda</taxon>
        <taxon>Hexapoda</taxon>
        <taxon>Insecta</taxon>
        <taxon>Pterygota</taxon>
        <taxon>Neoptera</taxon>
        <taxon>Endopterygota</taxon>
        <taxon>Hymenoptera</taxon>
        <taxon>Apocrita</taxon>
        <taxon>Aculeata</taxon>
        <taxon>Formicoidea</taxon>
        <taxon>Formicidae</taxon>
        <taxon>Ponerinae</taxon>
        <taxon>Ponerini</taxon>
        <taxon>Dinoponera</taxon>
    </lineage>
</organism>
<evidence type="ECO:0000256" key="5">
    <source>
        <dbReference type="PIRSR" id="PIRSR604294-1"/>
    </source>
</evidence>
<evidence type="ECO:0000256" key="1">
    <source>
        <dbReference type="ARBA" id="ARBA00006787"/>
    </source>
</evidence>
<proteinExistence type="inferred from homology"/>
<keyword evidence="4 5" id="KW-0408">Iron</keyword>
<dbReference type="PANTHER" id="PTHR10543:SF24">
    <property type="entry name" value="CAROTENOID ISOMEROOXYGENASE"/>
    <property type="match status" value="1"/>
</dbReference>
<dbReference type="GO" id="GO:0016121">
    <property type="term" value="P:carotene catabolic process"/>
    <property type="evidence" value="ECO:0007669"/>
    <property type="project" value="TreeGrafter"/>
</dbReference>
<dbReference type="GeneID" id="106742995"/>
<dbReference type="GO" id="GO:0042574">
    <property type="term" value="P:retinal metabolic process"/>
    <property type="evidence" value="ECO:0007669"/>
    <property type="project" value="TreeGrafter"/>
</dbReference>
<feature type="binding site" evidence="5">
    <location>
        <position position="339"/>
    </location>
    <ligand>
        <name>Fe cation</name>
        <dbReference type="ChEBI" id="CHEBI:24875"/>
        <note>catalytic</note>
    </ligand>
</feature>
<dbReference type="GO" id="GO:0003834">
    <property type="term" value="F:beta-carotene 15,15'-dioxygenase activity"/>
    <property type="evidence" value="ECO:0007669"/>
    <property type="project" value="TreeGrafter"/>
</dbReference>
<keyword evidence="2 5" id="KW-0479">Metal-binding</keyword>
<evidence type="ECO:0000256" key="4">
    <source>
        <dbReference type="ARBA" id="ARBA00023004"/>
    </source>
</evidence>
<dbReference type="GO" id="GO:0046872">
    <property type="term" value="F:metal ion binding"/>
    <property type="evidence" value="ECO:0007669"/>
    <property type="project" value="UniProtKB-KW"/>
</dbReference>
<dbReference type="OrthoDB" id="1069523at2759"/>